<feature type="domain" description="DUF2529" evidence="1">
    <location>
        <begin position="1"/>
        <end position="174"/>
    </location>
</feature>
<dbReference type="Proteomes" id="UP000215224">
    <property type="component" value="Chromosome"/>
</dbReference>
<organism evidence="2 3">
    <name type="scientific">Sutcliffiella cohnii</name>
    <dbReference type="NCBI Taxonomy" id="33932"/>
    <lineage>
        <taxon>Bacteria</taxon>
        <taxon>Bacillati</taxon>
        <taxon>Bacillota</taxon>
        <taxon>Bacilli</taxon>
        <taxon>Bacillales</taxon>
        <taxon>Bacillaceae</taxon>
        <taxon>Sutcliffiella</taxon>
    </lineage>
</organism>
<dbReference type="STRING" id="1314751.GCA_001591425_04813"/>
<dbReference type="Gene3D" id="3.40.50.10490">
    <property type="entry name" value="Glucose-6-phosphate isomerase like protein, domain 1"/>
    <property type="match status" value="1"/>
</dbReference>
<gene>
    <name evidence="2" type="ORF">BC6307_22155</name>
</gene>
<dbReference type="KEGG" id="bcoh:BC6307_22155"/>
<dbReference type="AlphaFoldDB" id="A0A223KWD8"/>
<evidence type="ECO:0000313" key="3">
    <source>
        <dbReference type="Proteomes" id="UP000215224"/>
    </source>
</evidence>
<name>A0A223KWD8_9BACI</name>
<dbReference type="InterPro" id="IPR019676">
    <property type="entry name" value="DUF2529"/>
</dbReference>
<proteinExistence type="predicted"/>
<evidence type="ECO:0000313" key="2">
    <source>
        <dbReference type="EMBL" id="AST93781.1"/>
    </source>
</evidence>
<sequence>MLKIFTTQLQGSFQKIAKEEEFSFEDGARLLAQAIVGEGDIYIYGAREMKAVVAEAIEGVETLPRGKELHRDLASSISIADRALIVTRYDNDEEAIRIANTLTQNGVGVVAISTISDKKEGKTERSLSEIADVHIDLRLKRGLIPDDDGSRFGFPTSMLALYAYYGIAFTLKETLDELE</sequence>
<dbReference type="Pfam" id="PF10740">
    <property type="entry name" value="DUF2529"/>
    <property type="match status" value="1"/>
</dbReference>
<evidence type="ECO:0000259" key="1">
    <source>
        <dbReference type="Pfam" id="PF10740"/>
    </source>
</evidence>
<accession>A0A223KWD8</accession>
<dbReference type="RefSeq" id="WP_066421504.1">
    <property type="nucleotide sequence ID" value="NZ_CP018866.1"/>
</dbReference>
<dbReference type="EMBL" id="CP018866">
    <property type="protein sequence ID" value="AST93781.1"/>
    <property type="molecule type" value="Genomic_DNA"/>
</dbReference>
<reference evidence="2 3" key="1">
    <citation type="submission" date="2016-12" db="EMBL/GenBank/DDBJ databases">
        <title>The whole genome sequencing and assembly of Bacillus cohnii DSM 6307T strain.</title>
        <authorList>
            <person name="Lee Y.-J."/>
            <person name="Yi H."/>
            <person name="Bahn Y.-S."/>
            <person name="Kim J.F."/>
            <person name="Lee D.-W."/>
        </authorList>
    </citation>
    <scope>NUCLEOTIDE SEQUENCE [LARGE SCALE GENOMIC DNA]</scope>
    <source>
        <strain evidence="2 3">DSM 6307</strain>
    </source>
</reference>
<keyword evidence="3" id="KW-1185">Reference proteome</keyword>
<protein>
    <recommendedName>
        <fullName evidence="1">DUF2529 domain-containing protein</fullName>
    </recommendedName>
</protein>